<organism evidence="5 6">
    <name type="scientific">Cirrhinus molitorella</name>
    <name type="common">mud carp</name>
    <dbReference type="NCBI Taxonomy" id="172907"/>
    <lineage>
        <taxon>Eukaryota</taxon>
        <taxon>Metazoa</taxon>
        <taxon>Chordata</taxon>
        <taxon>Craniata</taxon>
        <taxon>Vertebrata</taxon>
        <taxon>Euteleostomi</taxon>
        <taxon>Actinopterygii</taxon>
        <taxon>Neopterygii</taxon>
        <taxon>Teleostei</taxon>
        <taxon>Ostariophysi</taxon>
        <taxon>Cypriniformes</taxon>
        <taxon>Cyprinidae</taxon>
        <taxon>Labeoninae</taxon>
        <taxon>Labeonini</taxon>
        <taxon>Cirrhinus</taxon>
    </lineage>
</organism>
<dbReference type="PANTHER" id="PTHR14396">
    <property type="entry name" value="CLASPIN"/>
    <property type="match status" value="1"/>
</dbReference>
<dbReference type="GO" id="GO:0007095">
    <property type="term" value="P:mitotic G2 DNA damage checkpoint signaling"/>
    <property type="evidence" value="ECO:0007669"/>
    <property type="project" value="TreeGrafter"/>
</dbReference>
<keyword evidence="2" id="KW-0597">Phosphoprotein</keyword>
<evidence type="ECO:0000256" key="3">
    <source>
        <dbReference type="ARBA" id="ARBA00023242"/>
    </source>
</evidence>
<comment type="caution">
    <text evidence="5">The sequence shown here is derived from an EMBL/GenBank/DDBJ whole genome shotgun (WGS) entry which is preliminary data.</text>
</comment>
<feature type="compositionally biased region" description="Basic and acidic residues" evidence="4">
    <location>
        <begin position="927"/>
        <end position="949"/>
    </location>
</feature>
<feature type="compositionally biased region" description="Basic and acidic residues" evidence="4">
    <location>
        <begin position="1226"/>
        <end position="1237"/>
    </location>
</feature>
<dbReference type="EMBL" id="JAUYZG010000015">
    <property type="protein sequence ID" value="KAK2886874.1"/>
    <property type="molecule type" value="Genomic_DNA"/>
</dbReference>
<feature type="compositionally biased region" description="Acidic residues" evidence="4">
    <location>
        <begin position="1487"/>
        <end position="1518"/>
    </location>
</feature>
<gene>
    <name evidence="5" type="ORF">Q8A67_015102</name>
</gene>
<dbReference type="InterPro" id="IPR027812">
    <property type="entry name" value="DUF4653"/>
</dbReference>
<feature type="compositionally biased region" description="Acidic residues" evidence="4">
    <location>
        <begin position="549"/>
        <end position="601"/>
    </location>
</feature>
<feature type="compositionally biased region" description="Low complexity" evidence="4">
    <location>
        <begin position="1520"/>
        <end position="1533"/>
    </location>
</feature>
<feature type="compositionally biased region" description="Basic and acidic residues" evidence="4">
    <location>
        <begin position="90"/>
        <end position="100"/>
    </location>
</feature>
<evidence type="ECO:0000313" key="6">
    <source>
        <dbReference type="Proteomes" id="UP001187343"/>
    </source>
</evidence>
<feature type="compositionally biased region" description="Acidic residues" evidence="4">
    <location>
        <begin position="950"/>
        <end position="969"/>
    </location>
</feature>
<feature type="compositionally biased region" description="Low complexity" evidence="4">
    <location>
        <begin position="735"/>
        <end position="747"/>
    </location>
</feature>
<feature type="region of interest" description="Disordered" evidence="4">
    <location>
        <begin position="532"/>
        <end position="662"/>
    </location>
</feature>
<feature type="compositionally biased region" description="Basic and acidic residues" evidence="4">
    <location>
        <begin position="847"/>
        <end position="863"/>
    </location>
</feature>
<keyword evidence="3" id="KW-0539">Nucleus</keyword>
<feature type="compositionally biased region" description="Polar residues" evidence="4">
    <location>
        <begin position="353"/>
        <end position="364"/>
    </location>
</feature>
<feature type="compositionally biased region" description="Polar residues" evidence="4">
    <location>
        <begin position="304"/>
        <end position="346"/>
    </location>
</feature>
<evidence type="ECO:0000256" key="4">
    <source>
        <dbReference type="SAM" id="MobiDB-lite"/>
    </source>
</evidence>
<accession>A0AA88PLC3</accession>
<proteinExistence type="predicted"/>
<feature type="region of interest" description="Disordered" evidence="4">
    <location>
        <begin position="1333"/>
        <end position="1537"/>
    </location>
</feature>
<dbReference type="Proteomes" id="UP001187343">
    <property type="component" value="Unassembled WGS sequence"/>
</dbReference>
<feature type="compositionally biased region" description="Acidic residues" evidence="4">
    <location>
        <begin position="915"/>
        <end position="926"/>
    </location>
</feature>
<dbReference type="InterPro" id="IPR024146">
    <property type="entry name" value="Claspin"/>
</dbReference>
<evidence type="ECO:0000313" key="5">
    <source>
        <dbReference type="EMBL" id="KAK2886874.1"/>
    </source>
</evidence>
<protein>
    <recommendedName>
        <fullName evidence="7">Claspin</fullName>
    </recommendedName>
</protein>
<feature type="region of interest" description="Disordered" evidence="4">
    <location>
        <begin position="302"/>
        <end position="414"/>
    </location>
</feature>
<name>A0AA88PLC3_9TELE</name>
<feature type="compositionally biased region" description="Basic and acidic residues" evidence="4">
    <location>
        <begin position="1473"/>
        <end position="1486"/>
    </location>
</feature>
<sequence>MSSLLSERPVDLAEARTAESDSDSGMGSPLEEPVIDNNNMATKDQQDSDEDIAVSRKGRSRKALQDSDSDGEQEESGMANALVLSESSDEETKTTETESIKKKRGKRVSRISMDSDESEPEKEEVQVKPKGAKKKREKSQRRKEKEKRNVALVKQLKEKTEEPPPIKALNDSGCLLGDSDLFDAQLEEDSEHQLEGEEEESLDAIRSAVKKKAKHKPHLSDFSGDEEQENRLPRKERKAAKASKEAIKQLHSESQRLVRESMLNLPYYMPEPKSIDQFFKRRPRPEGRGMALLKSAKYQACILESTTQPPQDQTTRSQDSGPTAESSLDNQFSTTSLPLADATTSTHQDDPTNDGNPQTSSEAQNIEHDISTDEPKPVGQEKETLSTETSEQLSEKPQVSADQVQTAPQMLKPRKDKLARLRELGLDPPPVAKLCADDGAFVQLEPPQENPALKALQERFMKHLQPATRPKRERTLQLNVVRKDSAPSGQEELRSESITITVNEGEDEPANVKPGEKLVLLKSRLQQAMAIRRKEERERRAALRRLDNEDCEEEEEAEMTESEDEEGVDELLGDGGGDDDDDEEEEREDEEAVDKEEGEDEVSVKTCPSPGFKSPSPTPADTDGTLMLFAGNSCSRTGDGVRRLGPADNKMEEDDALSLAKDSSHNSSFELMGSMIPSYQPVNRAAGRGLSNSAFRSPSPCLFRSSFLGSASKSSGKMSEPSLSLPVEDSQDLYAPSSPSESALPPAGDSQGRFSLEEDTHSQLLDADGFLNVGPRGAPVRSHKRQLILDSLDENAMDANMGELLGLCSGGFGSGQTQPGASQPAAEDELLGLCSGAFSTQPQEPVVKPKEKSKTSEPEEQRGESQGSSEADMDQLLALCSGKFTGSPSASSLRSVSSPAFEKPSETTRNKNIIEEQEDEEEEEGDCEFRLLSDVDSLSEKDENEHKSDVEEEEDSENEGEEEEQEEEREAVFGRRPGKKKIRLAEFVDSEAELSGSDVGSEDEDDDGGDEYEEEEIQEDLPSDEELMDQVNKIHMKQILDDDKRKLRLYQERYLADGDLHSDGPGRARRFRWKNIDDNFEFGGTGPDGDEEEEDEEVDQLELQRRKERLEREQWMREQTEARAKKPGEDADDEEKLDEEDSQFMKLAKKFTAKTLQKRDTPAVPLQEKAAPNTNQFRKPFQPTVVKRGSLLSQPKAMLQKLASISDSNPLAPRNSRGFLFQTLSPEKEQPASEGPKKQIKKRGQMDSFSPAAKRPCLGSSLKSTGPPRTEPGVSPSGFCHCSNGWDGRHATELREMGHNCRQLGVFACKQSTGNESGWEGERGGIRLASIERRRKTGRTLSPIRGRKADNDPASESQAKLKMLQQDRTSNPMLGSQPPVGPPSTLRIQKRCDKDGNFNFLGQDDDDPMTGDENRNQVRPRALGRDPPLSSNHFVPGPLSPLSRLPCWSPLEPLPEIESGDDMGGRVPPDGAEEGKLDEEMRRATDDEKEEALEQNAKDDDDDEDGEIDWADSDEDFEFSYRSGSSSPFSAESADNGAHNSLWDQICRERPTADALKNQKRPDEKAERRRESLEGADAVENASSDSDTDPCSDLPDLMEAVWTLQDRERFKAQEMEKHQVQLTMYRRLALIRWVRTLQNRVLEQQNRLQSSFDIILTHRKELLRMGAATAAQ</sequence>
<feature type="compositionally biased region" description="Basic and acidic residues" evidence="4">
    <location>
        <begin position="365"/>
        <end position="385"/>
    </location>
</feature>
<feature type="compositionally biased region" description="Basic and acidic residues" evidence="4">
    <location>
        <begin position="903"/>
        <end position="914"/>
    </location>
</feature>
<feature type="region of interest" description="Disordered" evidence="4">
    <location>
        <begin position="1"/>
        <end position="256"/>
    </location>
</feature>
<feature type="region of interest" description="Disordered" evidence="4">
    <location>
        <begin position="1550"/>
        <end position="1594"/>
    </location>
</feature>
<feature type="compositionally biased region" description="Basic residues" evidence="4">
    <location>
        <begin position="130"/>
        <end position="145"/>
    </location>
</feature>
<feature type="compositionally biased region" description="Basic and acidic residues" evidence="4">
    <location>
        <begin position="8"/>
        <end position="19"/>
    </location>
</feature>
<evidence type="ECO:0000256" key="2">
    <source>
        <dbReference type="ARBA" id="ARBA00022553"/>
    </source>
</evidence>
<feature type="compositionally biased region" description="Polar residues" evidence="4">
    <location>
        <begin position="386"/>
        <end position="408"/>
    </location>
</feature>
<evidence type="ECO:0008006" key="7">
    <source>
        <dbReference type="Google" id="ProtNLM"/>
    </source>
</evidence>
<keyword evidence="6" id="KW-1185">Reference proteome</keyword>
<reference evidence="5" key="1">
    <citation type="submission" date="2023-08" db="EMBL/GenBank/DDBJ databases">
        <title>Chromosome-level Genome Assembly of mud carp (Cirrhinus molitorella).</title>
        <authorList>
            <person name="Liu H."/>
        </authorList>
    </citation>
    <scope>NUCLEOTIDE SEQUENCE</scope>
    <source>
        <strain evidence="5">Prfri</strain>
        <tissue evidence="5">Muscle</tissue>
    </source>
</reference>
<feature type="compositionally biased region" description="Basic and acidic residues" evidence="4">
    <location>
        <begin position="481"/>
        <end position="495"/>
    </location>
</feature>
<feature type="region of interest" description="Disordered" evidence="4">
    <location>
        <begin position="481"/>
        <end position="515"/>
    </location>
</feature>
<comment type="subcellular location">
    <subcellularLocation>
        <location evidence="1">Nucleus</location>
    </subcellularLocation>
</comment>
<feature type="compositionally biased region" description="Acidic residues" evidence="4">
    <location>
        <begin position="1088"/>
        <end position="1100"/>
    </location>
</feature>
<feature type="region of interest" description="Disordered" evidence="4">
    <location>
        <begin position="1078"/>
        <end position="1140"/>
    </location>
</feature>
<feature type="region of interest" description="Disordered" evidence="4">
    <location>
        <begin position="713"/>
        <end position="759"/>
    </location>
</feature>
<feature type="compositionally biased region" description="Low complexity" evidence="4">
    <location>
        <begin position="887"/>
        <end position="898"/>
    </location>
</feature>
<evidence type="ECO:0000256" key="1">
    <source>
        <dbReference type="ARBA" id="ARBA00004123"/>
    </source>
</evidence>
<feature type="compositionally biased region" description="Acidic residues" evidence="4">
    <location>
        <begin position="1000"/>
        <end position="1025"/>
    </location>
</feature>
<dbReference type="GO" id="GO:0010997">
    <property type="term" value="F:anaphase-promoting complex binding"/>
    <property type="evidence" value="ECO:0007669"/>
    <property type="project" value="TreeGrafter"/>
</dbReference>
<feature type="compositionally biased region" description="Basic and acidic residues" evidence="4">
    <location>
        <begin position="242"/>
        <end position="256"/>
    </location>
</feature>
<feature type="compositionally biased region" description="Basic and acidic residues" evidence="4">
    <location>
        <begin position="1560"/>
        <end position="1573"/>
    </location>
</feature>
<feature type="region of interest" description="Disordered" evidence="4">
    <location>
        <begin position="836"/>
        <end position="1025"/>
    </location>
</feature>
<feature type="compositionally biased region" description="Basic and acidic residues" evidence="4">
    <location>
        <begin position="1102"/>
        <end position="1129"/>
    </location>
</feature>
<dbReference type="Pfam" id="PF15546">
    <property type="entry name" value="DUF4653"/>
    <property type="match status" value="1"/>
</dbReference>
<dbReference type="PANTHER" id="PTHR14396:SF10">
    <property type="entry name" value="CLASPIN"/>
    <property type="match status" value="1"/>
</dbReference>
<dbReference type="GO" id="GO:0005634">
    <property type="term" value="C:nucleus"/>
    <property type="evidence" value="ECO:0007669"/>
    <property type="project" value="UniProtKB-SubCell"/>
</dbReference>
<feature type="region of interest" description="Disordered" evidence="4">
    <location>
        <begin position="1153"/>
        <end position="1182"/>
    </location>
</feature>
<feature type="compositionally biased region" description="Basic and acidic residues" evidence="4">
    <location>
        <begin position="532"/>
        <end position="548"/>
    </location>
</feature>
<feature type="compositionally biased region" description="Basic and acidic residues" evidence="4">
    <location>
        <begin position="155"/>
        <end position="164"/>
    </location>
</feature>
<dbReference type="GO" id="GO:0033314">
    <property type="term" value="P:mitotic DNA replication checkpoint signaling"/>
    <property type="evidence" value="ECO:0007669"/>
    <property type="project" value="TreeGrafter"/>
</dbReference>
<feature type="compositionally biased region" description="Acidic residues" evidence="4">
    <location>
        <begin position="1130"/>
        <end position="1140"/>
    </location>
</feature>
<feature type="region of interest" description="Disordered" evidence="4">
    <location>
        <begin position="1204"/>
        <end position="1276"/>
    </location>
</feature>
<feature type="compositionally biased region" description="Acidic residues" evidence="4">
    <location>
        <begin position="185"/>
        <end position="202"/>
    </location>
</feature>
<feature type="compositionally biased region" description="Basic residues" evidence="4">
    <location>
        <begin position="208"/>
        <end position="217"/>
    </location>
</feature>